<evidence type="ECO:0008006" key="3">
    <source>
        <dbReference type="Google" id="ProtNLM"/>
    </source>
</evidence>
<gene>
    <name evidence="1" type="ORF">ISN44_As01g010990</name>
</gene>
<protein>
    <recommendedName>
        <fullName evidence="3">DUF674 family protein</fullName>
    </recommendedName>
</protein>
<dbReference type="EMBL" id="JAEFBJ010000001">
    <property type="protein sequence ID" value="KAG7653875.1"/>
    <property type="molecule type" value="Genomic_DNA"/>
</dbReference>
<dbReference type="Proteomes" id="UP000694251">
    <property type="component" value="Chromosome 1"/>
</dbReference>
<dbReference type="InterPro" id="IPR007750">
    <property type="entry name" value="DUF674"/>
</dbReference>
<sequence>MAGTESSETPILKLNLLVDKEKNEVVFAQAGKDFVDVLFGFMALPMGTIVRMLEKNKQNSAPIGCFNNLYKSVVDMDKVDFTTEDCKDMLLYPRYVKEKQCRRLNHLNIDDDADRCNLMRGEFKVPEGGSDELFVTPRTSFIISGNMKVEFASLIRAIKILVGLGHNNFDRLEEMFVDVNHEEVLSLLHCLFSSETPFTDVFLKKDSSCGMTRSHDMPNLPSQDGGEAGPDEVVSLTLFVRKQDMKVLYAESGQDFVDLLFIFLAIPLESVWEITGCNIELGCIGNFCRSLKNLSSSGSTDAPSNTCMLPWQYSLQKPLLGVSYLNNDGSSQLTPHSSSGFVKRGATYIVSDDLTICIKKKFDVNLDDIEEHEINISKTHAIGLLRASFMTSTALTAAFESFLPKKPKEEKL</sequence>
<keyword evidence="2" id="KW-1185">Reference proteome</keyword>
<proteinExistence type="predicted"/>
<name>A0A8T2H248_ARASU</name>
<dbReference type="OrthoDB" id="1110149at2759"/>
<organism evidence="1 2">
    <name type="scientific">Arabidopsis suecica</name>
    <name type="common">Swedish thale-cress</name>
    <name type="synonym">Cardaminopsis suecica</name>
    <dbReference type="NCBI Taxonomy" id="45249"/>
    <lineage>
        <taxon>Eukaryota</taxon>
        <taxon>Viridiplantae</taxon>
        <taxon>Streptophyta</taxon>
        <taxon>Embryophyta</taxon>
        <taxon>Tracheophyta</taxon>
        <taxon>Spermatophyta</taxon>
        <taxon>Magnoliopsida</taxon>
        <taxon>eudicotyledons</taxon>
        <taxon>Gunneridae</taxon>
        <taxon>Pentapetalae</taxon>
        <taxon>rosids</taxon>
        <taxon>malvids</taxon>
        <taxon>Brassicales</taxon>
        <taxon>Brassicaceae</taxon>
        <taxon>Camelineae</taxon>
        <taxon>Arabidopsis</taxon>
    </lineage>
</organism>
<dbReference type="PANTHER" id="PTHR33103">
    <property type="entry name" value="OS01G0153900 PROTEIN"/>
    <property type="match status" value="1"/>
</dbReference>
<comment type="caution">
    <text evidence="1">The sequence shown here is derived from an EMBL/GenBank/DDBJ whole genome shotgun (WGS) entry which is preliminary data.</text>
</comment>
<evidence type="ECO:0000313" key="2">
    <source>
        <dbReference type="Proteomes" id="UP000694251"/>
    </source>
</evidence>
<dbReference type="Pfam" id="PF05056">
    <property type="entry name" value="DUF674"/>
    <property type="match status" value="2"/>
</dbReference>
<reference evidence="1 2" key="1">
    <citation type="submission" date="2020-12" db="EMBL/GenBank/DDBJ databases">
        <title>Concerted genomic and epigenomic changes stabilize Arabidopsis allopolyploids.</title>
        <authorList>
            <person name="Chen Z."/>
        </authorList>
    </citation>
    <scope>NUCLEOTIDE SEQUENCE [LARGE SCALE GENOMIC DNA]</scope>
    <source>
        <strain evidence="1">As9502</strain>
        <tissue evidence="1">Leaf</tissue>
    </source>
</reference>
<dbReference type="AlphaFoldDB" id="A0A8T2H248"/>
<evidence type="ECO:0000313" key="1">
    <source>
        <dbReference type="EMBL" id="KAG7653875.1"/>
    </source>
</evidence>
<dbReference type="PANTHER" id="PTHR33103:SF27">
    <property type="entry name" value="OS04G0594700 PROTEIN"/>
    <property type="match status" value="1"/>
</dbReference>
<accession>A0A8T2H248</accession>